<reference evidence="1 2" key="1">
    <citation type="journal article" date="2023" name="Sci. Data">
        <title>Genome assembly of the Korean intertidal mud-creeper Batillaria attramentaria.</title>
        <authorList>
            <person name="Patra A.K."/>
            <person name="Ho P.T."/>
            <person name="Jun S."/>
            <person name="Lee S.J."/>
            <person name="Kim Y."/>
            <person name="Won Y.J."/>
        </authorList>
    </citation>
    <scope>NUCLEOTIDE SEQUENCE [LARGE SCALE GENOMIC DNA]</scope>
    <source>
        <strain evidence="1">Wonlab-2016</strain>
    </source>
</reference>
<name>A0ABD0JSA3_9CAEN</name>
<gene>
    <name evidence="1" type="ORF">BaRGS_00030944</name>
</gene>
<dbReference type="AlphaFoldDB" id="A0ABD0JSA3"/>
<accession>A0ABD0JSA3</accession>
<proteinExistence type="predicted"/>
<dbReference type="Proteomes" id="UP001519460">
    <property type="component" value="Unassembled WGS sequence"/>
</dbReference>
<keyword evidence="2" id="KW-1185">Reference proteome</keyword>
<evidence type="ECO:0000313" key="2">
    <source>
        <dbReference type="Proteomes" id="UP001519460"/>
    </source>
</evidence>
<organism evidence="1 2">
    <name type="scientific">Batillaria attramentaria</name>
    <dbReference type="NCBI Taxonomy" id="370345"/>
    <lineage>
        <taxon>Eukaryota</taxon>
        <taxon>Metazoa</taxon>
        <taxon>Spiralia</taxon>
        <taxon>Lophotrochozoa</taxon>
        <taxon>Mollusca</taxon>
        <taxon>Gastropoda</taxon>
        <taxon>Caenogastropoda</taxon>
        <taxon>Sorbeoconcha</taxon>
        <taxon>Cerithioidea</taxon>
        <taxon>Batillariidae</taxon>
        <taxon>Batillaria</taxon>
    </lineage>
</organism>
<protein>
    <submittedName>
        <fullName evidence="1">Uncharacterized protein</fullName>
    </submittedName>
</protein>
<dbReference type="EMBL" id="JACVVK020000341">
    <property type="protein sequence ID" value="KAK7477761.1"/>
    <property type="molecule type" value="Genomic_DNA"/>
</dbReference>
<sequence length="92" mass="10097">MSTGFYAASLNAQIPTELLNATTVFLLHAFGKNCHNPSRILQHLPLGPSYSVTGLESLSTFEKQIKCLAGQLVVFFGNKHWGPASAWKMMVM</sequence>
<evidence type="ECO:0000313" key="1">
    <source>
        <dbReference type="EMBL" id="KAK7477761.1"/>
    </source>
</evidence>
<comment type="caution">
    <text evidence="1">The sequence shown here is derived from an EMBL/GenBank/DDBJ whole genome shotgun (WGS) entry which is preliminary data.</text>
</comment>